<name>A0A1F6FLX3_9BACT</name>
<dbReference type="STRING" id="1798561.A3B87_01185"/>
<protein>
    <submittedName>
        <fullName evidence="1">Uncharacterized protein</fullName>
    </submittedName>
</protein>
<proteinExistence type="predicted"/>
<evidence type="ECO:0000313" key="2">
    <source>
        <dbReference type="Proteomes" id="UP000179136"/>
    </source>
</evidence>
<comment type="caution">
    <text evidence="1">The sequence shown here is derived from an EMBL/GenBank/DDBJ whole genome shotgun (WGS) entry which is preliminary data.</text>
</comment>
<reference evidence="1 2" key="1">
    <citation type="journal article" date="2016" name="Nat. Commun.">
        <title>Thousands of microbial genomes shed light on interconnected biogeochemical processes in an aquifer system.</title>
        <authorList>
            <person name="Anantharaman K."/>
            <person name="Brown C.T."/>
            <person name="Hug L.A."/>
            <person name="Sharon I."/>
            <person name="Castelle C.J."/>
            <person name="Probst A.J."/>
            <person name="Thomas B.C."/>
            <person name="Singh A."/>
            <person name="Wilkins M.J."/>
            <person name="Karaoz U."/>
            <person name="Brodie E.L."/>
            <person name="Williams K.H."/>
            <person name="Hubbard S.S."/>
            <person name="Banfield J.F."/>
        </authorList>
    </citation>
    <scope>NUCLEOTIDE SEQUENCE [LARGE SCALE GENOMIC DNA]</scope>
</reference>
<dbReference type="EMBL" id="MFMW01000025">
    <property type="protein sequence ID" value="OGG86872.1"/>
    <property type="molecule type" value="Genomic_DNA"/>
</dbReference>
<accession>A0A1F6FLX3</accession>
<dbReference type="Proteomes" id="UP000179136">
    <property type="component" value="Unassembled WGS sequence"/>
</dbReference>
<dbReference type="AlphaFoldDB" id="A0A1F6FLX3"/>
<sequence length="71" mass="8164">MTKLIDKKICLPKMGFHESVVPQVFCGKISTWRLRDHKLKKGDVVAFENSQTEEIFGFGEIKKLLKQLSGR</sequence>
<gene>
    <name evidence="1" type="ORF">A3B87_01185</name>
</gene>
<evidence type="ECO:0000313" key="1">
    <source>
        <dbReference type="EMBL" id="OGG86872.1"/>
    </source>
</evidence>
<organism evidence="1 2">
    <name type="scientific">Candidatus Kuenenbacteria bacterium RIFCSPHIGHO2_02_FULL_39_13</name>
    <dbReference type="NCBI Taxonomy" id="1798561"/>
    <lineage>
        <taxon>Bacteria</taxon>
        <taxon>Candidatus Kueneniibacteriota</taxon>
    </lineage>
</organism>